<evidence type="ECO:0000259" key="2">
    <source>
        <dbReference type="Pfam" id="PF03724"/>
    </source>
</evidence>
<keyword evidence="1" id="KW-0732">Signal</keyword>
<proteinExistence type="predicted"/>
<dbReference type="InterPro" id="IPR038670">
    <property type="entry name" value="HslJ-like_sf"/>
</dbReference>
<evidence type="ECO:0000256" key="1">
    <source>
        <dbReference type="SAM" id="SignalP"/>
    </source>
</evidence>
<dbReference type="InterPro" id="IPR053147">
    <property type="entry name" value="Hsp_HslJ-like"/>
</dbReference>
<evidence type="ECO:0000313" key="3">
    <source>
        <dbReference type="EMBL" id="GAA4454033.1"/>
    </source>
</evidence>
<sequence>MRKICAIALLLGSFSMPVVAQTAPHGKEDPVVRSQRLLQGAWTLQWMKGGDVAKLYPAKKPLVSINVAYGKISGFNGCNNYFGTIKVEGDKLFFKGPLGSTKMACDQVDEQKFMSLINEVKTFKVADSNSLELSTAQGVALRFTRLPKKSNQQNQPKNK</sequence>
<gene>
    <name evidence="3" type="ORF">GCM10023092_15320</name>
</gene>
<feature type="domain" description="DUF306" evidence="2">
    <location>
        <begin position="35"/>
        <end position="143"/>
    </location>
</feature>
<dbReference type="EMBL" id="BAABEZ010000022">
    <property type="protein sequence ID" value="GAA4454033.1"/>
    <property type="molecule type" value="Genomic_DNA"/>
</dbReference>
<dbReference type="Pfam" id="PF03724">
    <property type="entry name" value="META"/>
    <property type="match status" value="1"/>
</dbReference>
<keyword evidence="4" id="KW-1185">Reference proteome</keyword>
<protein>
    <recommendedName>
        <fullName evidence="2">DUF306 domain-containing protein</fullName>
    </recommendedName>
</protein>
<dbReference type="Gene3D" id="2.40.128.270">
    <property type="match status" value="1"/>
</dbReference>
<dbReference type="PANTHER" id="PTHR35535">
    <property type="entry name" value="HEAT SHOCK PROTEIN HSLJ"/>
    <property type="match status" value="1"/>
</dbReference>
<dbReference type="Proteomes" id="UP001501410">
    <property type="component" value="Unassembled WGS sequence"/>
</dbReference>
<accession>A0ABP8MPJ7</accession>
<feature type="chain" id="PRO_5045117353" description="DUF306 domain-containing protein" evidence="1">
    <location>
        <begin position="21"/>
        <end position="159"/>
    </location>
</feature>
<name>A0ABP8MPJ7_9BACT</name>
<reference evidence="4" key="1">
    <citation type="journal article" date="2019" name="Int. J. Syst. Evol. Microbiol.">
        <title>The Global Catalogue of Microorganisms (GCM) 10K type strain sequencing project: providing services to taxonomists for standard genome sequencing and annotation.</title>
        <authorList>
            <consortium name="The Broad Institute Genomics Platform"/>
            <consortium name="The Broad Institute Genome Sequencing Center for Infectious Disease"/>
            <person name="Wu L."/>
            <person name="Ma J."/>
        </authorList>
    </citation>
    <scope>NUCLEOTIDE SEQUENCE [LARGE SCALE GENOMIC DNA]</scope>
    <source>
        <strain evidence="4">JCM 31921</strain>
    </source>
</reference>
<organism evidence="3 4">
    <name type="scientific">Rurimicrobium arvi</name>
    <dbReference type="NCBI Taxonomy" id="2049916"/>
    <lineage>
        <taxon>Bacteria</taxon>
        <taxon>Pseudomonadati</taxon>
        <taxon>Bacteroidota</taxon>
        <taxon>Chitinophagia</taxon>
        <taxon>Chitinophagales</taxon>
        <taxon>Chitinophagaceae</taxon>
        <taxon>Rurimicrobium</taxon>
    </lineage>
</organism>
<feature type="signal peptide" evidence="1">
    <location>
        <begin position="1"/>
        <end position="20"/>
    </location>
</feature>
<evidence type="ECO:0000313" key="4">
    <source>
        <dbReference type="Proteomes" id="UP001501410"/>
    </source>
</evidence>
<dbReference type="PANTHER" id="PTHR35535:SF1">
    <property type="entry name" value="HEAT SHOCK PROTEIN HSLJ"/>
    <property type="match status" value="1"/>
</dbReference>
<comment type="caution">
    <text evidence="3">The sequence shown here is derived from an EMBL/GenBank/DDBJ whole genome shotgun (WGS) entry which is preliminary data.</text>
</comment>
<dbReference type="RefSeq" id="WP_344824894.1">
    <property type="nucleotide sequence ID" value="NZ_BAABEZ010000022.1"/>
</dbReference>
<dbReference type="InterPro" id="IPR005184">
    <property type="entry name" value="DUF306_Meta_HslJ"/>
</dbReference>